<organism evidence="9 10">
    <name type="scientific">Cercospora beticola</name>
    <name type="common">Sugarbeet leaf spot fungus</name>
    <dbReference type="NCBI Taxonomy" id="122368"/>
    <lineage>
        <taxon>Eukaryota</taxon>
        <taxon>Fungi</taxon>
        <taxon>Dikarya</taxon>
        <taxon>Ascomycota</taxon>
        <taxon>Pezizomycotina</taxon>
        <taxon>Dothideomycetes</taxon>
        <taxon>Dothideomycetidae</taxon>
        <taxon>Mycosphaerellales</taxon>
        <taxon>Mycosphaerellaceae</taxon>
        <taxon>Cercospora</taxon>
    </lineage>
</organism>
<dbReference type="RefSeq" id="XP_023450384.2">
    <property type="nucleotide sequence ID" value="XM_023604213.2"/>
</dbReference>
<dbReference type="GeneID" id="35435216"/>
<evidence type="ECO:0008006" key="11">
    <source>
        <dbReference type="Google" id="ProtNLM"/>
    </source>
</evidence>
<reference evidence="9 10" key="1">
    <citation type="submission" date="2023-09" db="EMBL/GenBank/DDBJ databases">
        <title>Complete-Gapless Cercospora beticola genome.</title>
        <authorList>
            <person name="Wyatt N.A."/>
            <person name="Spanner R.E."/>
            <person name="Bolton M.D."/>
        </authorList>
    </citation>
    <scope>NUCLEOTIDE SEQUENCE [LARGE SCALE GENOMIC DNA]</scope>
    <source>
        <strain evidence="9">Cb09-40</strain>
    </source>
</reference>
<evidence type="ECO:0000256" key="4">
    <source>
        <dbReference type="ARBA" id="ARBA00022825"/>
    </source>
</evidence>
<keyword evidence="10" id="KW-1185">Reference proteome</keyword>
<dbReference type="PROSITE" id="PS00138">
    <property type="entry name" value="SUBTILASE_SER"/>
    <property type="match status" value="1"/>
</dbReference>
<feature type="region of interest" description="Disordered" evidence="6">
    <location>
        <begin position="54"/>
        <end position="75"/>
    </location>
</feature>
<dbReference type="Proteomes" id="UP001302367">
    <property type="component" value="Chromosome 9"/>
</dbReference>
<accession>A0ABZ0P8R7</accession>
<feature type="active site" description="Charge relay system" evidence="5">
    <location>
        <position position="410"/>
    </location>
</feature>
<feature type="domain" description="Peptidase S8/S53" evidence="7">
    <location>
        <begin position="404"/>
        <end position="625"/>
    </location>
</feature>
<dbReference type="Gene3D" id="3.40.50.200">
    <property type="entry name" value="Peptidase S8/S53 domain"/>
    <property type="match status" value="1"/>
</dbReference>
<dbReference type="InterPro" id="IPR050131">
    <property type="entry name" value="Peptidase_S8_subtilisin-like"/>
</dbReference>
<evidence type="ECO:0000256" key="6">
    <source>
        <dbReference type="SAM" id="MobiDB-lite"/>
    </source>
</evidence>
<feature type="active site" description="Charge relay system" evidence="5">
    <location>
        <position position="606"/>
    </location>
</feature>
<dbReference type="PRINTS" id="PR00723">
    <property type="entry name" value="SUBTILISIN"/>
</dbReference>
<comment type="similarity">
    <text evidence="1 5">Belongs to the peptidase S8 family.</text>
</comment>
<evidence type="ECO:0000256" key="2">
    <source>
        <dbReference type="ARBA" id="ARBA00022670"/>
    </source>
</evidence>
<dbReference type="InterPro" id="IPR023828">
    <property type="entry name" value="Peptidase_S8_Ser-AS"/>
</dbReference>
<dbReference type="InterPro" id="IPR000209">
    <property type="entry name" value="Peptidase_S8/S53_dom"/>
</dbReference>
<evidence type="ECO:0000313" key="10">
    <source>
        <dbReference type="Proteomes" id="UP001302367"/>
    </source>
</evidence>
<feature type="domain" description="DUF7580" evidence="8">
    <location>
        <begin position="143"/>
        <end position="332"/>
    </location>
</feature>
<evidence type="ECO:0000256" key="5">
    <source>
        <dbReference type="PROSITE-ProRule" id="PRU01240"/>
    </source>
</evidence>
<dbReference type="InterPro" id="IPR015500">
    <property type="entry name" value="Peptidase_S8_subtilisin-rel"/>
</dbReference>
<dbReference type="PROSITE" id="PS51892">
    <property type="entry name" value="SUBTILASE"/>
    <property type="match status" value="1"/>
</dbReference>
<dbReference type="PANTHER" id="PTHR43806">
    <property type="entry name" value="PEPTIDASE S8"/>
    <property type="match status" value="1"/>
</dbReference>
<protein>
    <recommendedName>
        <fullName evidence="11">Peptidase S8/S53 domain-containing protein</fullName>
    </recommendedName>
</protein>
<dbReference type="CDD" id="cd00306">
    <property type="entry name" value="Peptidases_S8_S53"/>
    <property type="match status" value="1"/>
</dbReference>
<dbReference type="SUPFAM" id="SSF52743">
    <property type="entry name" value="Subtilisin-like"/>
    <property type="match status" value="1"/>
</dbReference>
<dbReference type="InterPro" id="IPR056002">
    <property type="entry name" value="DUF7580"/>
</dbReference>
<proteinExistence type="inferred from homology"/>
<keyword evidence="4 5" id="KW-0720">Serine protease</keyword>
<sequence length="696" mass="78180">MVSQESNLRLTHQSLSDSDDIAVDTVYQLAECHLKEHVSHWTCVRFRTVKRARLRARARPGPQPTSGSKRPVQSEDAAVPVHARLLLGGSDFCQLLLLPRGAVRHQILVTAEGLYDLQDVIEAEQILLNRPEIQLSRALQSYNLSDDGKIFLAHSIARTLWQLYDTKFINGRWTADSIHFVQESPNKKRRKEDLGMISPVHPFVQLPVAHTTQTQTPQETELEFVPHMGSVHWAPRILALGVVLTNIFNDDYSMDEDQSPCWQARFNDELLVCRGIVESPSWPSLQIKSDHVREKIREAVLACLRGDVFNKREADILERKALLWKHIVSPLEMVGKLVGVDKNRATWQAREESVQTSQLFLQRRPAEKQNAASSHSQQWLSRLASSLLNKEINAFYRSSGTMRTKIAILDTGYDPENLFMTRPRQNRLKNRWKDFVDDSSNPLDEDGHGTHVLATLMTIAPSADVCVARVATNDADFDKSYENIVKALEWVVNDMEADVVSMSFGWPQERESRAISRAISNAISIRKDAILFYAAASNSGGDQGEMFPATHEFVTAVRATTHEGEFVGFNAPPNFGGADVIGTLGVDMPGAFQESQATNENLEGTSFAAPVAAAISALVLDAAKMCDPIVELGSTNNMPRTVTTLDKLRTRHGMNKMFCIEHMARKINERSWYLSAAGFCNRSYIDRKKIFEYILL</sequence>
<evidence type="ECO:0000313" key="9">
    <source>
        <dbReference type="EMBL" id="WPB08263.1"/>
    </source>
</evidence>
<feature type="active site" description="Charge relay system" evidence="5">
    <location>
        <position position="448"/>
    </location>
</feature>
<evidence type="ECO:0000259" key="8">
    <source>
        <dbReference type="Pfam" id="PF24476"/>
    </source>
</evidence>
<dbReference type="PANTHER" id="PTHR43806:SF11">
    <property type="entry name" value="CEREVISIN-RELATED"/>
    <property type="match status" value="1"/>
</dbReference>
<dbReference type="Pfam" id="PF00082">
    <property type="entry name" value="Peptidase_S8"/>
    <property type="match status" value="1"/>
</dbReference>
<keyword evidence="2 5" id="KW-0645">Protease</keyword>
<evidence type="ECO:0000256" key="1">
    <source>
        <dbReference type="ARBA" id="ARBA00011073"/>
    </source>
</evidence>
<dbReference type="Pfam" id="PF24476">
    <property type="entry name" value="DUF7580"/>
    <property type="match status" value="1"/>
</dbReference>
<dbReference type="InterPro" id="IPR036852">
    <property type="entry name" value="Peptidase_S8/S53_dom_sf"/>
</dbReference>
<keyword evidence="3 5" id="KW-0378">Hydrolase</keyword>
<dbReference type="EMBL" id="CP134192">
    <property type="protein sequence ID" value="WPB08263.1"/>
    <property type="molecule type" value="Genomic_DNA"/>
</dbReference>
<evidence type="ECO:0000259" key="7">
    <source>
        <dbReference type="Pfam" id="PF00082"/>
    </source>
</evidence>
<evidence type="ECO:0000256" key="3">
    <source>
        <dbReference type="ARBA" id="ARBA00022801"/>
    </source>
</evidence>
<name>A0ABZ0P8R7_CERBT</name>
<gene>
    <name evidence="9" type="ORF">RHO25_012928</name>
</gene>